<evidence type="ECO:0000256" key="1">
    <source>
        <dbReference type="ARBA" id="ARBA00004604"/>
    </source>
</evidence>
<evidence type="ECO:0000256" key="5">
    <source>
        <dbReference type="SAM" id="MobiDB-lite"/>
    </source>
</evidence>
<dbReference type="InterPro" id="IPR012677">
    <property type="entry name" value="Nucleotide-bd_a/b_plait_sf"/>
</dbReference>
<dbReference type="CDD" id="cd12226">
    <property type="entry name" value="RRM_NOL8"/>
    <property type="match status" value="1"/>
</dbReference>
<evidence type="ECO:0000256" key="4">
    <source>
        <dbReference type="PROSITE-ProRule" id="PRU00176"/>
    </source>
</evidence>
<proteinExistence type="predicted"/>
<feature type="domain" description="RRM" evidence="6">
    <location>
        <begin position="8"/>
        <end position="87"/>
    </location>
</feature>
<accession>A0A9W8G584</accession>
<dbReference type="InterPro" id="IPR000504">
    <property type="entry name" value="RRM_dom"/>
</dbReference>
<evidence type="ECO:0000313" key="7">
    <source>
        <dbReference type="EMBL" id="KAJ2675733.1"/>
    </source>
</evidence>
<feature type="compositionally biased region" description="Acidic residues" evidence="5">
    <location>
        <begin position="477"/>
        <end position="516"/>
    </location>
</feature>
<feature type="compositionally biased region" description="Basic residues" evidence="5">
    <location>
        <begin position="647"/>
        <end position="664"/>
    </location>
</feature>
<reference evidence="7" key="1">
    <citation type="submission" date="2022-07" db="EMBL/GenBank/DDBJ databases">
        <title>Phylogenomic reconstructions and comparative analyses of Kickxellomycotina fungi.</title>
        <authorList>
            <person name="Reynolds N.K."/>
            <person name="Stajich J.E."/>
            <person name="Barry K."/>
            <person name="Grigoriev I.V."/>
            <person name="Crous P."/>
            <person name="Smith M.E."/>
        </authorList>
    </citation>
    <scope>NUCLEOTIDE SEQUENCE</scope>
    <source>
        <strain evidence="7">NRRL 3115</strain>
    </source>
</reference>
<evidence type="ECO:0000313" key="8">
    <source>
        <dbReference type="Proteomes" id="UP001151518"/>
    </source>
</evidence>
<feature type="region of interest" description="Disordered" evidence="5">
    <location>
        <begin position="584"/>
        <end position="664"/>
    </location>
</feature>
<name>A0A9W8G584_9FUNG</name>
<feature type="compositionally biased region" description="Low complexity" evidence="5">
    <location>
        <begin position="428"/>
        <end position="450"/>
    </location>
</feature>
<keyword evidence="2 4" id="KW-0694">RNA-binding</keyword>
<dbReference type="Proteomes" id="UP001151518">
    <property type="component" value="Unassembled WGS sequence"/>
</dbReference>
<dbReference type="InterPro" id="IPR035979">
    <property type="entry name" value="RBD_domain_sf"/>
</dbReference>
<keyword evidence="3" id="KW-0539">Nucleus</keyword>
<feature type="region of interest" description="Disordered" evidence="5">
    <location>
        <begin position="393"/>
        <end position="545"/>
    </location>
</feature>
<evidence type="ECO:0000256" key="3">
    <source>
        <dbReference type="ARBA" id="ARBA00023242"/>
    </source>
</evidence>
<comment type="subcellular location">
    <subcellularLocation>
        <location evidence="1">Nucleus</location>
        <location evidence="1">Nucleolus</location>
    </subcellularLocation>
</comment>
<dbReference type="PANTHER" id="PTHR48029">
    <property type="entry name" value="NUCLEOLAR PROTEIN 8"/>
    <property type="match status" value="1"/>
</dbReference>
<dbReference type="Pfam" id="PF00076">
    <property type="entry name" value="RRM_1"/>
    <property type="match status" value="1"/>
</dbReference>
<dbReference type="PROSITE" id="PS50102">
    <property type="entry name" value="RRM"/>
    <property type="match status" value="1"/>
</dbReference>
<gene>
    <name evidence="7" type="ORF">GGI25_003827</name>
</gene>
<dbReference type="GO" id="GO:0003723">
    <property type="term" value="F:RNA binding"/>
    <property type="evidence" value="ECO:0007669"/>
    <property type="project" value="UniProtKB-UniRule"/>
</dbReference>
<evidence type="ECO:0000256" key="2">
    <source>
        <dbReference type="ARBA" id="ARBA00022884"/>
    </source>
</evidence>
<dbReference type="AlphaFoldDB" id="A0A9W8G584"/>
<dbReference type="SUPFAM" id="SSF54928">
    <property type="entry name" value="RNA-binding domain, RBD"/>
    <property type="match status" value="1"/>
</dbReference>
<evidence type="ECO:0000259" key="6">
    <source>
        <dbReference type="PROSITE" id="PS50102"/>
    </source>
</evidence>
<sequence>MAETAEQKRVYLGGFSQAVSEDDIKSRFKPFGEVHSVEIPQPANGAATRGFAYITLAITPPQWHRCISTYSGAKWKGGKLRVEEAKEGYMARLKREKEESRQEECAQPIINKRRHTPVDPDCLVGVLAQDMALVTAKNVDRYNGWSKGRYSRPVLRVSLVKPNGESFTYDPTRYKNSFEKLFGSVRPKHWRDMLWEYDETAASADFEAAKKMPEKTAMPAEASKERQNKRLAKPMAGQGASPGTAAKSVPLESINMESDDDADILDQINMGKAKETQLLVTGQMDMAPFEGAEEIATLVANAAQNVAPELKAKLASGVFDSDSESEASEPTSKRQRLKSEDIGTTISAEDLEAARRERQRTSSILGRLLEDTSLGAEQNIDKHELATNVVAFDSDGVMEDAIDPSDSGSGDGKRSTKSKTNDTKDSESSSSNSSDSGSDSNDTSSGSKSRGGSDKNNEDGSESSDEDSTSRSNSSDSDSDSDSDNDSDGDSDNDSDENEDQEESKEQEESSEMEVDVQEKSTLKSLFGARTNDINDQQADKGGSLFGASSGFKFAEALGLEADEPSAMAAHGMLSTDTLAPVTGGVRLSGPPERNLNANRLPMFFPDVDSPAFGKPEPVFQRQKTEEELEQDLENARGELSREYKTQHRSKVRKSQKMREKHAK</sequence>
<dbReference type="Gene3D" id="3.30.70.330">
    <property type="match status" value="1"/>
</dbReference>
<organism evidence="7 8">
    <name type="scientific">Coemansia spiralis</name>
    <dbReference type="NCBI Taxonomy" id="417178"/>
    <lineage>
        <taxon>Eukaryota</taxon>
        <taxon>Fungi</taxon>
        <taxon>Fungi incertae sedis</taxon>
        <taxon>Zoopagomycota</taxon>
        <taxon>Kickxellomycotina</taxon>
        <taxon>Kickxellomycetes</taxon>
        <taxon>Kickxellales</taxon>
        <taxon>Kickxellaceae</taxon>
        <taxon>Coemansia</taxon>
    </lineage>
</organism>
<feature type="compositionally biased region" description="Basic and acidic residues" evidence="5">
    <location>
        <begin position="634"/>
        <end position="646"/>
    </location>
</feature>
<dbReference type="PANTHER" id="PTHR48029:SF1">
    <property type="entry name" value="NUCLEOLAR PROTEIN 8"/>
    <property type="match status" value="1"/>
</dbReference>
<feature type="region of interest" description="Disordered" evidence="5">
    <location>
        <begin position="317"/>
        <end position="361"/>
    </location>
</feature>
<dbReference type="EMBL" id="JANBTW010000045">
    <property type="protein sequence ID" value="KAJ2675733.1"/>
    <property type="molecule type" value="Genomic_DNA"/>
</dbReference>
<comment type="caution">
    <text evidence="7">The sequence shown here is derived from an EMBL/GenBank/DDBJ whole genome shotgun (WGS) entry which is preliminary data.</text>
</comment>
<dbReference type="OrthoDB" id="21643at2759"/>
<feature type="compositionally biased region" description="Basic and acidic residues" evidence="5">
    <location>
        <begin position="411"/>
        <end position="427"/>
    </location>
</feature>
<dbReference type="GO" id="GO:0005730">
    <property type="term" value="C:nucleolus"/>
    <property type="evidence" value="ECO:0007669"/>
    <property type="project" value="UniProtKB-SubCell"/>
</dbReference>
<feature type="region of interest" description="Disordered" evidence="5">
    <location>
        <begin position="213"/>
        <end position="247"/>
    </location>
</feature>
<dbReference type="SMART" id="SM00360">
    <property type="entry name" value="RRM"/>
    <property type="match status" value="1"/>
</dbReference>
<dbReference type="InterPro" id="IPR034138">
    <property type="entry name" value="NOP8_RRM"/>
</dbReference>
<protein>
    <recommendedName>
        <fullName evidence="6">RRM domain-containing protein</fullName>
    </recommendedName>
</protein>